<dbReference type="SUPFAM" id="SSF52467">
    <property type="entry name" value="DHS-like NAD/FAD-binding domain"/>
    <property type="match status" value="1"/>
</dbReference>
<dbReference type="EMBL" id="WHVB01000009">
    <property type="protein sequence ID" value="KAF8479798.1"/>
    <property type="molecule type" value="Genomic_DNA"/>
</dbReference>
<dbReference type="InterPro" id="IPR026591">
    <property type="entry name" value="Sirtuin_cat_small_dom_sf"/>
</dbReference>
<name>A0A9P5MVI7_9AGAM</name>
<organism evidence="8 9">
    <name type="scientific">Russula ochroleuca</name>
    <dbReference type="NCBI Taxonomy" id="152965"/>
    <lineage>
        <taxon>Eukaryota</taxon>
        <taxon>Fungi</taxon>
        <taxon>Dikarya</taxon>
        <taxon>Basidiomycota</taxon>
        <taxon>Agaricomycotina</taxon>
        <taxon>Agaricomycetes</taxon>
        <taxon>Russulales</taxon>
        <taxon>Russulaceae</taxon>
        <taxon>Russula</taxon>
    </lineage>
</organism>
<evidence type="ECO:0000256" key="1">
    <source>
        <dbReference type="ARBA" id="ARBA00004173"/>
    </source>
</evidence>
<feature type="domain" description="Deacetylase sirtuin-type" evidence="7">
    <location>
        <begin position="19"/>
        <end position="329"/>
    </location>
</feature>
<dbReference type="PROSITE" id="PS50305">
    <property type="entry name" value="SIRTUIN"/>
    <property type="match status" value="1"/>
</dbReference>
<gene>
    <name evidence="8" type="ORF">DFH94DRAFT_497297</name>
</gene>
<evidence type="ECO:0000313" key="9">
    <source>
        <dbReference type="Proteomes" id="UP000759537"/>
    </source>
</evidence>
<evidence type="ECO:0000256" key="5">
    <source>
        <dbReference type="ARBA" id="ARBA00023128"/>
    </source>
</evidence>
<comment type="similarity">
    <text evidence="2">Belongs to the sirtuin family. Class I subfamily.</text>
</comment>
<dbReference type="Gene3D" id="3.40.50.1220">
    <property type="entry name" value="TPP-binding domain"/>
    <property type="match status" value="1"/>
</dbReference>
<keyword evidence="4" id="KW-0520">NAD</keyword>
<dbReference type="PANTHER" id="PTHR11085:SF10">
    <property type="entry name" value="NAD-DEPENDENT PROTEIN DEACYLASE SIRTUIN-5, MITOCHONDRIAL-RELATED"/>
    <property type="match status" value="1"/>
</dbReference>
<accession>A0A9P5MVI7</accession>
<dbReference type="InterPro" id="IPR029035">
    <property type="entry name" value="DHS-like_NAD/FAD-binding_dom"/>
</dbReference>
<reference evidence="8" key="1">
    <citation type="submission" date="2019-10" db="EMBL/GenBank/DDBJ databases">
        <authorList>
            <consortium name="DOE Joint Genome Institute"/>
            <person name="Kuo A."/>
            <person name="Miyauchi S."/>
            <person name="Kiss E."/>
            <person name="Drula E."/>
            <person name="Kohler A."/>
            <person name="Sanchez-Garcia M."/>
            <person name="Andreopoulos B."/>
            <person name="Barry K.W."/>
            <person name="Bonito G."/>
            <person name="Buee M."/>
            <person name="Carver A."/>
            <person name="Chen C."/>
            <person name="Cichocki N."/>
            <person name="Clum A."/>
            <person name="Culley D."/>
            <person name="Crous P.W."/>
            <person name="Fauchery L."/>
            <person name="Girlanda M."/>
            <person name="Hayes R."/>
            <person name="Keri Z."/>
            <person name="LaButti K."/>
            <person name="Lipzen A."/>
            <person name="Lombard V."/>
            <person name="Magnuson J."/>
            <person name="Maillard F."/>
            <person name="Morin E."/>
            <person name="Murat C."/>
            <person name="Nolan M."/>
            <person name="Ohm R."/>
            <person name="Pangilinan J."/>
            <person name="Pereira M."/>
            <person name="Perotto S."/>
            <person name="Peter M."/>
            <person name="Riley R."/>
            <person name="Sitrit Y."/>
            <person name="Stielow B."/>
            <person name="Szollosi G."/>
            <person name="Zifcakova L."/>
            <person name="Stursova M."/>
            <person name="Spatafora J.W."/>
            <person name="Tedersoo L."/>
            <person name="Vaario L.-M."/>
            <person name="Yamada A."/>
            <person name="Yan M."/>
            <person name="Wang P."/>
            <person name="Xu J."/>
            <person name="Bruns T."/>
            <person name="Baldrian P."/>
            <person name="Vilgalys R."/>
            <person name="Henrissat B."/>
            <person name="Grigoriev I.V."/>
            <person name="Hibbett D."/>
            <person name="Nagy L.G."/>
            <person name="Martin F.M."/>
        </authorList>
    </citation>
    <scope>NUCLEOTIDE SEQUENCE</scope>
    <source>
        <strain evidence="8">Prilba</strain>
    </source>
</reference>
<dbReference type="OrthoDB" id="424302at2759"/>
<dbReference type="Pfam" id="PF02146">
    <property type="entry name" value="SIR2"/>
    <property type="match status" value="1"/>
</dbReference>
<reference evidence="8" key="2">
    <citation type="journal article" date="2020" name="Nat. Commun.">
        <title>Large-scale genome sequencing of mycorrhizal fungi provides insights into the early evolution of symbiotic traits.</title>
        <authorList>
            <person name="Miyauchi S."/>
            <person name="Kiss E."/>
            <person name="Kuo A."/>
            <person name="Drula E."/>
            <person name="Kohler A."/>
            <person name="Sanchez-Garcia M."/>
            <person name="Morin E."/>
            <person name="Andreopoulos B."/>
            <person name="Barry K.W."/>
            <person name="Bonito G."/>
            <person name="Buee M."/>
            <person name="Carver A."/>
            <person name="Chen C."/>
            <person name="Cichocki N."/>
            <person name="Clum A."/>
            <person name="Culley D."/>
            <person name="Crous P.W."/>
            <person name="Fauchery L."/>
            <person name="Girlanda M."/>
            <person name="Hayes R.D."/>
            <person name="Keri Z."/>
            <person name="LaButti K."/>
            <person name="Lipzen A."/>
            <person name="Lombard V."/>
            <person name="Magnuson J."/>
            <person name="Maillard F."/>
            <person name="Murat C."/>
            <person name="Nolan M."/>
            <person name="Ohm R.A."/>
            <person name="Pangilinan J."/>
            <person name="Pereira M.F."/>
            <person name="Perotto S."/>
            <person name="Peter M."/>
            <person name="Pfister S."/>
            <person name="Riley R."/>
            <person name="Sitrit Y."/>
            <person name="Stielow J.B."/>
            <person name="Szollosi G."/>
            <person name="Zifcakova L."/>
            <person name="Stursova M."/>
            <person name="Spatafora J.W."/>
            <person name="Tedersoo L."/>
            <person name="Vaario L.M."/>
            <person name="Yamada A."/>
            <person name="Yan M."/>
            <person name="Wang P."/>
            <person name="Xu J."/>
            <person name="Bruns T."/>
            <person name="Baldrian P."/>
            <person name="Vilgalys R."/>
            <person name="Dunand C."/>
            <person name="Henrissat B."/>
            <person name="Grigoriev I.V."/>
            <person name="Hibbett D."/>
            <person name="Nagy L.G."/>
            <person name="Martin F.M."/>
        </authorList>
    </citation>
    <scope>NUCLEOTIDE SEQUENCE</scope>
    <source>
        <strain evidence="8">Prilba</strain>
    </source>
</reference>
<evidence type="ECO:0000259" key="7">
    <source>
        <dbReference type="PROSITE" id="PS50305"/>
    </source>
</evidence>
<comment type="subcellular location">
    <subcellularLocation>
        <location evidence="1">Mitochondrion</location>
    </subcellularLocation>
</comment>
<protein>
    <submittedName>
        <fullName evidence="8">DHS-like NAD/FAD-binding domain-containing protein</fullName>
    </submittedName>
</protein>
<keyword evidence="9" id="KW-1185">Reference proteome</keyword>
<dbReference type="GO" id="GO:0017136">
    <property type="term" value="F:histone deacetylase activity, NAD-dependent"/>
    <property type="evidence" value="ECO:0007669"/>
    <property type="project" value="TreeGrafter"/>
</dbReference>
<dbReference type="GO" id="GO:0005739">
    <property type="term" value="C:mitochondrion"/>
    <property type="evidence" value="ECO:0007669"/>
    <property type="project" value="UniProtKB-SubCell"/>
</dbReference>
<dbReference type="PANTHER" id="PTHR11085">
    <property type="entry name" value="NAD-DEPENDENT PROTEIN DEACYLASE SIRTUIN-5, MITOCHONDRIAL-RELATED"/>
    <property type="match status" value="1"/>
</dbReference>
<dbReference type="InterPro" id="IPR003000">
    <property type="entry name" value="Sirtuin"/>
</dbReference>
<proteinExistence type="inferred from homology"/>
<evidence type="ECO:0000313" key="8">
    <source>
        <dbReference type="EMBL" id="KAF8479798.1"/>
    </source>
</evidence>
<dbReference type="InterPro" id="IPR026590">
    <property type="entry name" value="Ssirtuin_cat_dom"/>
</dbReference>
<comment type="caution">
    <text evidence="6">Lacks conserved residue(s) required for the propagation of feature annotation.</text>
</comment>
<keyword evidence="5" id="KW-0496">Mitochondrion</keyword>
<keyword evidence="3" id="KW-0808">Transferase</keyword>
<dbReference type="Gene3D" id="3.30.1600.10">
    <property type="entry name" value="SIR2/SIRT2 'Small Domain"/>
    <property type="match status" value="1"/>
</dbReference>
<evidence type="ECO:0000256" key="6">
    <source>
        <dbReference type="PROSITE-ProRule" id="PRU00236"/>
    </source>
</evidence>
<evidence type="ECO:0000256" key="4">
    <source>
        <dbReference type="ARBA" id="ARBA00023027"/>
    </source>
</evidence>
<dbReference type="AlphaFoldDB" id="A0A9P5MVI7"/>
<dbReference type="GO" id="GO:0070403">
    <property type="term" value="F:NAD+ binding"/>
    <property type="evidence" value="ECO:0007669"/>
    <property type="project" value="InterPro"/>
</dbReference>
<dbReference type="InterPro" id="IPR050134">
    <property type="entry name" value="NAD-dep_sirtuin_deacylases"/>
</dbReference>
<evidence type="ECO:0000256" key="3">
    <source>
        <dbReference type="ARBA" id="ARBA00022679"/>
    </source>
</evidence>
<comment type="caution">
    <text evidence="8">The sequence shown here is derived from an EMBL/GenBank/DDBJ whole genome shotgun (WGS) entry which is preliminary data.</text>
</comment>
<dbReference type="Proteomes" id="UP000759537">
    <property type="component" value="Unassembled WGS sequence"/>
</dbReference>
<evidence type="ECO:0000256" key="2">
    <source>
        <dbReference type="ARBA" id="ARBA00006924"/>
    </source>
</evidence>
<sequence length="329" mass="36533">MRLSVPNIPPSILSKSALRKTQGVSSAEAVQRIASFLSLGHTAVLTGAGVSVDSGVKAYRGKDGRYMNPDYKPIFYQELIEDSPRGYSFRQRYWLRSYIGFLPVRRTIPNPTHHALAALQHAGVVGPLITQNVDGLHHAALRRILSEPEVDQRILELHGSIFKVNCQHGHVYPRTVFQAWLGEANPHWRTFLAELERTGAQPKTNPDGDVVLDESVSYDDFVVPHCPSCEGEGRRNSIIKPDFVFFGETIRQDVKDRSYSIVEGANRLFVIGTTLATYSAFRLLKRALELRKPVLYLNVGPTRADGLPGVDKLEIPTSAVMADVVHAVV</sequence>